<dbReference type="EMBL" id="CP058708">
    <property type="protein sequence ID" value="QLH51541.1"/>
    <property type="molecule type" value="Genomic_DNA"/>
</dbReference>
<protein>
    <submittedName>
        <fullName evidence="3">DNA binding domain-containing protein</fullName>
    </submittedName>
</protein>
<feature type="compositionally biased region" description="Polar residues" evidence="1">
    <location>
        <begin position="501"/>
        <end position="514"/>
    </location>
</feature>
<dbReference type="AlphaFoldDB" id="A0A7D5SSS4"/>
<dbReference type="InterPro" id="IPR038461">
    <property type="entry name" value="Schlafen_AlbA_2_dom_sf"/>
</dbReference>
<proteinExistence type="predicted"/>
<dbReference type="InterPro" id="IPR007421">
    <property type="entry name" value="Schlafen_AlbA_2_dom"/>
</dbReference>
<dbReference type="Gene3D" id="3.30.950.30">
    <property type="entry name" value="Schlafen, AAA domain"/>
    <property type="match status" value="1"/>
</dbReference>
<feature type="domain" description="Schlafen AlbA-2" evidence="2">
    <location>
        <begin position="15"/>
        <end position="142"/>
    </location>
</feature>
<dbReference type="Pfam" id="PF04326">
    <property type="entry name" value="SLFN_AlbA_2"/>
    <property type="match status" value="1"/>
</dbReference>
<dbReference type="PANTHER" id="PTHR30595">
    <property type="entry name" value="GLPR-RELATED TRANSCRIPTIONAL REPRESSOR"/>
    <property type="match status" value="1"/>
</dbReference>
<organism evidence="3 4">
    <name type="scientific">Candidatus Accumulibacter cognatus</name>
    <dbReference type="NCBI Taxonomy" id="2954383"/>
    <lineage>
        <taxon>Bacteria</taxon>
        <taxon>Pseudomonadati</taxon>
        <taxon>Pseudomonadota</taxon>
        <taxon>Betaproteobacteria</taxon>
        <taxon>Candidatus Accumulibacter</taxon>
    </lineage>
</organism>
<sequence length="633" mass="70858">MTAQELLEHLNLLDENERIEAKRADEIGKSLLETVCAFANEPGLGGGWLLLGVTREELALFPAYEIQGLNHPDKVSADLASQAASMFNRPLRLDIQAEVLDGKTVIAVFVPEAAPQDKPLYLKAQGLPRGAFRRIGSTDQRCSEDDLIALYQVRQHESFDAGLVPDGTFDDFSPDALADYRQSRRDTNPDAEELRWSDEDLLQALGCVRLNADGKWQPTVAGLVLFGKPVALRSIFPMTRVDYIRVPGREWVPDPERRFDSLELRDPLFRLIRRVQAAILDDLPKAFGLAEGDLQRKDSPIVPQRVIREAVVNALMHRSYRSHAPVQIIRYSNRLEIRNPGFSLKSPDHLGEPGSLPRNPKLAAALYDTRFAETKGSGVRVMREMCEKAGLAPPLFESDRGQDQFVVRLFFHHFLGPEDLAWLARFKNLHLSEAEARALVVAREVGAIDNATWRDTNKVDTLTASQSLKKLRDAGLLQQKGRGSATWYQPTGKMLGDDHGLSSNPEGLSSNPLSLSRDLGALSRDPNSLDKAEAERKSKLRQTLLAGLPGELAARVGALGRRSPPDAVRDVVLDLLQHRPWRLEELGQLLQRNPEYVRQKYVQPLLEAARIRMTRPEVPNDPEQAYRAVEERP</sequence>
<dbReference type="KEGG" id="acog:HWD57_18325"/>
<dbReference type="InterPro" id="IPR038475">
    <property type="entry name" value="RecG_C_sf"/>
</dbReference>
<evidence type="ECO:0000313" key="4">
    <source>
        <dbReference type="Proteomes" id="UP000509684"/>
    </source>
</evidence>
<dbReference type="Proteomes" id="UP000509684">
    <property type="component" value="Chromosome"/>
</dbReference>
<feature type="region of interest" description="Disordered" evidence="1">
    <location>
        <begin position="487"/>
        <end position="536"/>
    </location>
</feature>
<accession>A0A7D5SSS4</accession>
<dbReference type="Gene3D" id="3.30.565.60">
    <property type="match status" value="1"/>
</dbReference>
<dbReference type="Pfam" id="PF13749">
    <property type="entry name" value="HATPase_c_4"/>
    <property type="match status" value="1"/>
</dbReference>
<evidence type="ECO:0000256" key="1">
    <source>
        <dbReference type="SAM" id="MobiDB-lite"/>
    </source>
</evidence>
<evidence type="ECO:0000313" key="3">
    <source>
        <dbReference type="EMBL" id="QLH51541.1"/>
    </source>
</evidence>
<name>A0A7D5SSS4_9PROT</name>
<reference evidence="3 4" key="1">
    <citation type="journal article" date="2019" name="Microbiome">
        <title>Annotated bacterial chromosomes from frame-shift-corrected long-read metagenomic data.</title>
        <authorList>
            <person name="Arumugam K."/>
            <person name="Bagci C."/>
            <person name="Bessarab I."/>
            <person name="Beier S."/>
            <person name="Buchfink B."/>
            <person name="Gorska A."/>
            <person name="Qiu G."/>
            <person name="Huson D.H."/>
            <person name="Williams R.B.H."/>
        </authorList>
    </citation>
    <scope>NUCLEOTIDE SEQUENCE [LARGE SCALE GENOMIC DNA]</scope>
    <source>
        <strain evidence="3">SSA1</strain>
    </source>
</reference>
<feature type="compositionally biased region" description="Basic and acidic residues" evidence="1">
    <location>
        <begin position="527"/>
        <end position="536"/>
    </location>
</feature>
<gene>
    <name evidence="3" type="ORF">HWD57_18325</name>
</gene>
<dbReference type="PANTHER" id="PTHR30595:SF6">
    <property type="entry name" value="SCHLAFEN ALBA-2 DOMAIN-CONTAINING PROTEIN"/>
    <property type="match status" value="1"/>
</dbReference>
<evidence type="ECO:0000259" key="2">
    <source>
        <dbReference type="Pfam" id="PF04326"/>
    </source>
</evidence>